<protein>
    <submittedName>
        <fullName evidence="1">Uncharacterized protein</fullName>
    </submittedName>
</protein>
<gene>
    <name evidence="1" type="ORF">LCGC14_2522770</name>
</gene>
<name>A0A0F9D7K0_9ZZZZ</name>
<comment type="caution">
    <text evidence="1">The sequence shown here is derived from an EMBL/GenBank/DDBJ whole genome shotgun (WGS) entry which is preliminary data.</text>
</comment>
<dbReference type="EMBL" id="LAZR01040741">
    <property type="protein sequence ID" value="KKL13736.1"/>
    <property type="molecule type" value="Genomic_DNA"/>
</dbReference>
<reference evidence="1" key="1">
    <citation type="journal article" date="2015" name="Nature">
        <title>Complex archaea that bridge the gap between prokaryotes and eukaryotes.</title>
        <authorList>
            <person name="Spang A."/>
            <person name="Saw J.H."/>
            <person name="Jorgensen S.L."/>
            <person name="Zaremba-Niedzwiedzka K."/>
            <person name="Martijn J."/>
            <person name="Lind A.E."/>
            <person name="van Eijk R."/>
            <person name="Schleper C."/>
            <person name="Guy L."/>
            <person name="Ettema T.J."/>
        </authorList>
    </citation>
    <scope>NUCLEOTIDE SEQUENCE</scope>
</reference>
<accession>A0A0F9D7K0</accession>
<organism evidence="1">
    <name type="scientific">marine sediment metagenome</name>
    <dbReference type="NCBI Taxonomy" id="412755"/>
    <lineage>
        <taxon>unclassified sequences</taxon>
        <taxon>metagenomes</taxon>
        <taxon>ecological metagenomes</taxon>
    </lineage>
</organism>
<dbReference type="AlphaFoldDB" id="A0A0F9D7K0"/>
<sequence>MEVCHKCARPADYICPVCGTKSCRSHMELRYTGQNRGLKSRYMCPKCWKTKQVMLNQNMINARRYRPKKYVFYKVPIIGK</sequence>
<evidence type="ECO:0000313" key="1">
    <source>
        <dbReference type="EMBL" id="KKL13736.1"/>
    </source>
</evidence>
<proteinExistence type="predicted"/>